<keyword evidence="1" id="KW-0808">Transferase</keyword>
<dbReference type="EMBL" id="FNGO01000005">
    <property type="protein sequence ID" value="SDL54866.1"/>
    <property type="molecule type" value="Genomic_DNA"/>
</dbReference>
<dbReference type="InterPro" id="IPR044668">
    <property type="entry name" value="PuuD-like"/>
</dbReference>
<dbReference type="PANTHER" id="PTHR43235:SF1">
    <property type="entry name" value="GLUTAMINE AMIDOTRANSFERASE PB2B2.05-RELATED"/>
    <property type="match status" value="1"/>
</dbReference>
<dbReference type="SUPFAM" id="SSF52317">
    <property type="entry name" value="Class I glutamine amidotransferase-like"/>
    <property type="match status" value="1"/>
</dbReference>
<dbReference type="STRING" id="321763.SAMN04488692_105132"/>
<dbReference type="PANTHER" id="PTHR43235">
    <property type="entry name" value="GLUTAMINE AMIDOTRANSFERASE PB2B2.05-RELATED"/>
    <property type="match status" value="1"/>
</dbReference>
<dbReference type="AlphaFoldDB" id="A0A1G9KZ66"/>
<protein>
    <submittedName>
        <fullName evidence="1">Putative glutamine amidotransferase</fullName>
    </submittedName>
</protein>
<organism evidence="1 2">
    <name type="scientific">Halarsenatibacter silvermanii</name>
    <dbReference type="NCBI Taxonomy" id="321763"/>
    <lineage>
        <taxon>Bacteria</taxon>
        <taxon>Bacillati</taxon>
        <taxon>Bacillota</taxon>
        <taxon>Clostridia</taxon>
        <taxon>Halanaerobiales</taxon>
        <taxon>Halarsenatibacteraceae</taxon>
        <taxon>Halarsenatibacter</taxon>
    </lineage>
</organism>
<dbReference type="CDD" id="cd01745">
    <property type="entry name" value="GATase1_2"/>
    <property type="match status" value="1"/>
</dbReference>
<proteinExistence type="predicted"/>
<name>A0A1G9KZ66_9FIRM</name>
<dbReference type="Pfam" id="PF07722">
    <property type="entry name" value="Peptidase_C26"/>
    <property type="match status" value="1"/>
</dbReference>
<reference evidence="1 2" key="1">
    <citation type="submission" date="2016-10" db="EMBL/GenBank/DDBJ databases">
        <authorList>
            <person name="de Groot N.N."/>
        </authorList>
    </citation>
    <scope>NUCLEOTIDE SEQUENCE [LARGE SCALE GENOMIC DNA]</scope>
    <source>
        <strain evidence="1 2">SLAS-1</strain>
    </source>
</reference>
<keyword evidence="1" id="KW-0315">Glutamine amidotransferase</keyword>
<dbReference type="GO" id="GO:0005829">
    <property type="term" value="C:cytosol"/>
    <property type="evidence" value="ECO:0007669"/>
    <property type="project" value="TreeGrafter"/>
</dbReference>
<dbReference type="InterPro" id="IPR011697">
    <property type="entry name" value="Peptidase_C26"/>
</dbReference>
<dbReference type="Proteomes" id="UP000199476">
    <property type="component" value="Unassembled WGS sequence"/>
</dbReference>
<dbReference type="InterPro" id="IPR029062">
    <property type="entry name" value="Class_I_gatase-like"/>
</dbReference>
<evidence type="ECO:0000313" key="1">
    <source>
        <dbReference type="EMBL" id="SDL54866.1"/>
    </source>
</evidence>
<accession>A0A1G9KZ66</accession>
<gene>
    <name evidence="1" type="ORF">SAMN04488692_105132</name>
</gene>
<dbReference type="GO" id="GO:0016740">
    <property type="term" value="F:transferase activity"/>
    <property type="evidence" value="ECO:0007669"/>
    <property type="project" value="UniProtKB-KW"/>
</dbReference>
<dbReference type="GO" id="GO:0016811">
    <property type="term" value="F:hydrolase activity, acting on carbon-nitrogen (but not peptide) bonds, in linear amides"/>
    <property type="evidence" value="ECO:0007669"/>
    <property type="project" value="InterPro"/>
</dbReference>
<sequence>MDNLEETENYLEIIDGLLLTGGQDISPECYGEEPGDRLKKVDISRDRWELEFFRRTYRSDLPVLGICRGMQLINVGLGGTLYQDLGSQLHFAEEKENFQHHEVLIEKGTQLFEVLYSYDKLKVNSRHHQAVKDLGESLQVAARTEEGTVEAVESTEKKFVIGVQWHPEALVEDRPCFRELFGSLILTARENAPSPAG</sequence>
<evidence type="ECO:0000313" key="2">
    <source>
        <dbReference type="Proteomes" id="UP000199476"/>
    </source>
</evidence>
<dbReference type="Gene3D" id="3.40.50.880">
    <property type="match status" value="1"/>
</dbReference>
<keyword evidence="2" id="KW-1185">Reference proteome</keyword>
<dbReference type="PROSITE" id="PS51273">
    <property type="entry name" value="GATASE_TYPE_1"/>
    <property type="match status" value="1"/>
</dbReference>